<dbReference type="AlphaFoldDB" id="A0A833WW18"/>
<dbReference type="InterPro" id="IPR052055">
    <property type="entry name" value="Hepadnavirus_pol/RT"/>
</dbReference>
<dbReference type="SUPFAM" id="SSF56672">
    <property type="entry name" value="DNA/RNA polymerases"/>
    <property type="match status" value="1"/>
</dbReference>
<keyword evidence="3" id="KW-1185">Reference proteome</keyword>
<gene>
    <name evidence="2" type="ORF">GN244_ATG08190</name>
</gene>
<feature type="compositionally biased region" description="Polar residues" evidence="1">
    <location>
        <begin position="14"/>
        <end position="28"/>
    </location>
</feature>
<dbReference type="InterPro" id="IPR043502">
    <property type="entry name" value="DNA/RNA_pol_sf"/>
</dbReference>
<accession>A0A833WW18</accession>
<proteinExistence type="predicted"/>
<evidence type="ECO:0000256" key="1">
    <source>
        <dbReference type="SAM" id="MobiDB-lite"/>
    </source>
</evidence>
<dbReference type="Proteomes" id="UP000602510">
    <property type="component" value="Unassembled WGS sequence"/>
</dbReference>
<protein>
    <submittedName>
        <fullName evidence="2">Uncharacterized protein</fullName>
    </submittedName>
</protein>
<dbReference type="PANTHER" id="PTHR33050:SF7">
    <property type="entry name" value="RIBONUCLEASE H"/>
    <property type="match status" value="1"/>
</dbReference>
<organism evidence="2 3">
    <name type="scientific">Phytophthora infestans</name>
    <name type="common">Potato late blight agent</name>
    <name type="synonym">Botrytis infestans</name>
    <dbReference type="NCBI Taxonomy" id="4787"/>
    <lineage>
        <taxon>Eukaryota</taxon>
        <taxon>Sar</taxon>
        <taxon>Stramenopiles</taxon>
        <taxon>Oomycota</taxon>
        <taxon>Peronosporomycetes</taxon>
        <taxon>Peronosporales</taxon>
        <taxon>Peronosporaceae</taxon>
        <taxon>Phytophthora</taxon>
    </lineage>
</organism>
<comment type="caution">
    <text evidence="2">The sequence shown here is derived from an EMBL/GenBank/DDBJ whole genome shotgun (WGS) entry which is preliminary data.</text>
</comment>
<evidence type="ECO:0000313" key="3">
    <source>
        <dbReference type="Proteomes" id="UP000602510"/>
    </source>
</evidence>
<evidence type="ECO:0000313" key="2">
    <source>
        <dbReference type="EMBL" id="KAF4039666.1"/>
    </source>
</evidence>
<feature type="region of interest" description="Disordered" evidence="1">
    <location>
        <begin position="1"/>
        <end position="28"/>
    </location>
</feature>
<sequence length="325" mass="36146">MIQQGVTHHFRPVQQPNKGNLTSNHKSARTWSNALKRSVREGQDAGTYLVVDADAAAPWQDVHISPFGCVPRADADPNVEARVIHDLSYPSGNSINSSSDPGILPELQYEHVHQLARRIEELKDRRSFCRVKLKRGDVKSAFRNVHGSSEVCGRFAGALPDERAVVIDLALPFGWMGSPAHYGVFGSAITHLVHNESPASLDPSNTDCEPFYCYTWVDDHVLAEEDRGDRLELCEAALRLAMLAVLGPRSINVKKFTRWSTRLRALGLDWDTELRCVSMPEEKIAKALLRVQAMLQCKSATRTQLCKLLGSLRHASSSLGQDHHI</sequence>
<name>A0A833WW18_PHYIN</name>
<reference evidence="2" key="1">
    <citation type="submission" date="2020-04" db="EMBL/GenBank/DDBJ databases">
        <title>Hybrid Assembly of Korean Phytophthora infestans isolates.</title>
        <authorList>
            <person name="Prokchorchik M."/>
            <person name="Lee Y."/>
            <person name="Seo J."/>
            <person name="Cho J.-H."/>
            <person name="Park Y.-E."/>
            <person name="Jang D.-C."/>
            <person name="Im J.-S."/>
            <person name="Choi J.-G."/>
            <person name="Park H.-J."/>
            <person name="Lee G.-B."/>
            <person name="Lee Y.-G."/>
            <person name="Hong S.-Y."/>
            <person name="Cho K."/>
            <person name="Sohn K.H."/>
        </authorList>
    </citation>
    <scope>NUCLEOTIDE SEQUENCE</scope>
    <source>
        <strain evidence="2">KR_1_A1</strain>
    </source>
</reference>
<dbReference type="EMBL" id="WSZM01000168">
    <property type="protein sequence ID" value="KAF4039666.1"/>
    <property type="molecule type" value="Genomic_DNA"/>
</dbReference>
<dbReference type="PANTHER" id="PTHR33050">
    <property type="entry name" value="REVERSE TRANSCRIPTASE DOMAIN-CONTAINING PROTEIN"/>
    <property type="match status" value="1"/>
</dbReference>